<comment type="caution">
    <text evidence="2">The sequence shown here is derived from an EMBL/GenBank/DDBJ whole genome shotgun (WGS) entry which is preliminary data.</text>
</comment>
<keyword evidence="3" id="KW-1185">Reference proteome</keyword>
<dbReference type="EMBL" id="JAJKBJ010000012">
    <property type="protein sequence ID" value="MCL9684607.1"/>
    <property type="molecule type" value="Genomic_DNA"/>
</dbReference>
<name>A0A9X2ICM3_9GAMM</name>
<feature type="transmembrane region" description="Helical" evidence="1">
    <location>
        <begin position="29"/>
        <end position="48"/>
    </location>
</feature>
<protein>
    <submittedName>
        <fullName evidence="2">Uncharacterized protein</fullName>
    </submittedName>
</protein>
<evidence type="ECO:0000313" key="2">
    <source>
        <dbReference type="EMBL" id="MCL9684607.1"/>
    </source>
</evidence>
<evidence type="ECO:0000256" key="1">
    <source>
        <dbReference type="SAM" id="Phobius"/>
    </source>
</evidence>
<organism evidence="2 3">
    <name type="scientific">Legionella maioricensis</name>
    <dbReference type="NCBI Taxonomy" id="2896528"/>
    <lineage>
        <taxon>Bacteria</taxon>
        <taxon>Pseudomonadati</taxon>
        <taxon>Pseudomonadota</taxon>
        <taxon>Gammaproteobacteria</taxon>
        <taxon>Legionellales</taxon>
        <taxon>Legionellaceae</taxon>
        <taxon>Legionella</taxon>
    </lineage>
</organism>
<keyword evidence="1" id="KW-0472">Membrane</keyword>
<reference evidence="2" key="1">
    <citation type="submission" date="2021-11" db="EMBL/GenBank/DDBJ databases">
        <title>Legionella maioricencis sp. nov., a new species isolated from hot water samples in Mallorca.</title>
        <authorList>
            <person name="Crespi S."/>
            <person name="Drasar V."/>
            <person name="Salva-Serra F."/>
            <person name="Jaen-Luchoro D."/>
            <person name="Pineiro-Iglesias B."/>
            <person name="Aliaga F."/>
            <person name="Fernandez-Juarez V."/>
            <person name="Coll G."/>
            <person name="Moore E.R.B."/>
            <person name="Bennasar-Figueras A."/>
        </authorList>
    </citation>
    <scope>NUCLEOTIDE SEQUENCE</scope>
    <source>
        <strain evidence="2">HCPI-6</strain>
    </source>
</reference>
<dbReference type="AlphaFoldDB" id="A0A9X2ICM3"/>
<feature type="transmembrane region" description="Helical" evidence="1">
    <location>
        <begin position="282"/>
        <end position="303"/>
    </location>
</feature>
<proteinExistence type="predicted"/>
<accession>A0A9X2ICM3</accession>
<dbReference type="Proteomes" id="UP001139721">
    <property type="component" value="Unassembled WGS sequence"/>
</dbReference>
<keyword evidence="1" id="KW-0812">Transmembrane</keyword>
<gene>
    <name evidence="2" type="ORF">LOX96_10920</name>
</gene>
<feature type="transmembrane region" description="Helical" evidence="1">
    <location>
        <begin position="60"/>
        <end position="84"/>
    </location>
</feature>
<feature type="transmembrane region" description="Helical" evidence="1">
    <location>
        <begin position="245"/>
        <end position="270"/>
    </location>
</feature>
<sequence length="358" mass="40265">MNADKKIPASKSTEFSVAKSDKIIISAHALFEGIGIAGLISAAFWYTTAPIAPDGFTGPISTVTIAVSTVISLFLAIPISLYGFRKLIDDMFHLHEEITSSVREFINLSEELFYELLQLRCLFSSDEEFTQHLLSGIENNYFLITDSLVASVCKKFKQFETVHFVLLWQPRVRLLLSSNNNLEQINSFSFIELLANSDLSANKSIRKSLIHYIKNNYLANELTFEKVVQDANNNLPHTGHLRNTIFGIASGVACAEVLLSIGWTVISVLIGVKVIVPISNLSWAVFALSSIFIGFLFGLGMGLSRHKQKRNLLLSLKLKNRNMFLIKTREFLNNIFTERVYLQKNLKHNMKRDLSVLA</sequence>
<keyword evidence="1" id="KW-1133">Transmembrane helix</keyword>
<dbReference type="RefSeq" id="WP_250421515.1">
    <property type="nucleotide sequence ID" value="NZ_JAJKBJ010000012.1"/>
</dbReference>
<evidence type="ECO:0000313" key="3">
    <source>
        <dbReference type="Proteomes" id="UP001139721"/>
    </source>
</evidence>